<evidence type="ECO:0000256" key="1">
    <source>
        <dbReference type="SAM" id="Phobius"/>
    </source>
</evidence>
<feature type="transmembrane region" description="Helical" evidence="1">
    <location>
        <begin position="46"/>
        <end position="65"/>
    </location>
</feature>
<keyword evidence="1" id="KW-1133">Transmembrane helix</keyword>
<name>A0A1I7I3N6_9BURK</name>
<organism evidence="2 3">
    <name type="scientific">Pseudoduganella namucuonensis</name>
    <dbReference type="NCBI Taxonomy" id="1035707"/>
    <lineage>
        <taxon>Bacteria</taxon>
        <taxon>Pseudomonadati</taxon>
        <taxon>Pseudomonadota</taxon>
        <taxon>Betaproteobacteria</taxon>
        <taxon>Burkholderiales</taxon>
        <taxon>Oxalobacteraceae</taxon>
        <taxon>Telluria group</taxon>
        <taxon>Pseudoduganella</taxon>
    </lineage>
</organism>
<evidence type="ECO:0000313" key="3">
    <source>
        <dbReference type="Proteomes" id="UP000199391"/>
    </source>
</evidence>
<sequence>MEKFVEILRDIIKSHSKMCLIFGVLFVLLGVTGGITYNSWLPISDQWGQITLAVIGLILIAISFTDSKSSCLLTQRNIQKLGIKITYPHSNERVYGKIRVVVTSKEAIPEGFQLHILRGYPSGGIVPNTKASQEGDKLKWTTYDFDIGGASNETRTIEAWLVGPAGTALLSNWEANHKILAAANRTLKDLGANKITWFPPITALTPDMHHCCSVVVSRAERDSNS</sequence>
<evidence type="ECO:0000313" key="2">
    <source>
        <dbReference type="EMBL" id="SFU67580.1"/>
    </source>
</evidence>
<feature type="transmembrane region" description="Helical" evidence="1">
    <location>
        <begin position="20"/>
        <end position="40"/>
    </location>
</feature>
<proteinExistence type="predicted"/>
<accession>A0A1I7I3N6</accession>
<dbReference type="AlphaFoldDB" id="A0A1I7I3N6"/>
<gene>
    <name evidence="2" type="ORF">SAMN05216552_100771</name>
</gene>
<dbReference type="EMBL" id="FPBO01000007">
    <property type="protein sequence ID" value="SFU67580.1"/>
    <property type="molecule type" value="Genomic_DNA"/>
</dbReference>
<dbReference type="RefSeq" id="WP_143133050.1">
    <property type="nucleotide sequence ID" value="NZ_FPBO01000007.1"/>
</dbReference>
<dbReference type="Proteomes" id="UP000199391">
    <property type="component" value="Unassembled WGS sequence"/>
</dbReference>
<reference evidence="3" key="1">
    <citation type="submission" date="2016-10" db="EMBL/GenBank/DDBJ databases">
        <authorList>
            <person name="Varghese N."/>
            <person name="Submissions S."/>
        </authorList>
    </citation>
    <scope>NUCLEOTIDE SEQUENCE [LARGE SCALE GENOMIC DNA]</scope>
    <source>
        <strain evidence="3">CGMCC 1.11014</strain>
    </source>
</reference>
<protein>
    <submittedName>
        <fullName evidence="2">Uncharacterized protein</fullName>
    </submittedName>
</protein>
<keyword evidence="1" id="KW-0472">Membrane</keyword>
<keyword evidence="3" id="KW-1185">Reference proteome</keyword>
<dbReference type="OrthoDB" id="678370at28216"/>
<keyword evidence="1" id="KW-0812">Transmembrane</keyword>